<comment type="similarity">
    <text evidence="1">Belongs to the sigma-70 factor family. ECF subfamily.</text>
</comment>
<dbReference type="EMBL" id="LVXG01000003">
    <property type="protein sequence ID" value="OQP54548.1"/>
    <property type="molecule type" value="Genomic_DNA"/>
</dbReference>
<dbReference type="PANTHER" id="PTHR43133">
    <property type="entry name" value="RNA POLYMERASE ECF-TYPE SIGMA FACTO"/>
    <property type="match status" value="1"/>
</dbReference>
<evidence type="ECO:0000259" key="5">
    <source>
        <dbReference type="Pfam" id="PF04542"/>
    </source>
</evidence>
<dbReference type="RefSeq" id="WP_177193686.1">
    <property type="nucleotide sequence ID" value="NZ_FOCZ01000003.1"/>
</dbReference>
<reference evidence="8" key="1">
    <citation type="submission" date="2016-04" db="EMBL/GenBank/DDBJ databases">
        <authorList>
            <person name="Chen L."/>
            <person name="Zhuang W."/>
            <person name="Wang G."/>
        </authorList>
    </citation>
    <scope>NUCLEOTIDE SEQUENCE [LARGE SCALE GENOMIC DNA]</scope>
    <source>
        <strain evidence="8">17621</strain>
    </source>
</reference>
<dbReference type="Pfam" id="PF04542">
    <property type="entry name" value="Sigma70_r2"/>
    <property type="match status" value="1"/>
</dbReference>
<keyword evidence="4" id="KW-0804">Transcription</keyword>
<keyword evidence="3" id="KW-0731">Sigma factor</keyword>
<feature type="domain" description="RNA polymerase sigma factor 70 region 4 type 2" evidence="6">
    <location>
        <begin position="104"/>
        <end position="155"/>
    </location>
</feature>
<evidence type="ECO:0000313" key="8">
    <source>
        <dbReference type="Proteomes" id="UP000192610"/>
    </source>
</evidence>
<dbReference type="Proteomes" id="UP000192610">
    <property type="component" value="Unassembled WGS sequence"/>
</dbReference>
<dbReference type="InterPro" id="IPR039425">
    <property type="entry name" value="RNA_pol_sigma-70-like"/>
</dbReference>
<dbReference type="InterPro" id="IPR014284">
    <property type="entry name" value="RNA_pol_sigma-70_dom"/>
</dbReference>
<proteinExistence type="inferred from homology"/>
<evidence type="ECO:0000256" key="2">
    <source>
        <dbReference type="ARBA" id="ARBA00023015"/>
    </source>
</evidence>
<dbReference type="InterPro" id="IPR007627">
    <property type="entry name" value="RNA_pol_sigma70_r2"/>
</dbReference>
<evidence type="ECO:0008006" key="9">
    <source>
        <dbReference type="Google" id="ProtNLM"/>
    </source>
</evidence>
<dbReference type="InterPro" id="IPR013249">
    <property type="entry name" value="RNA_pol_sigma70_r4_t2"/>
</dbReference>
<feature type="domain" description="RNA polymerase sigma-70 region 2" evidence="5">
    <location>
        <begin position="12"/>
        <end position="75"/>
    </location>
</feature>
<keyword evidence="2" id="KW-0805">Transcription regulation</keyword>
<dbReference type="PANTHER" id="PTHR43133:SF62">
    <property type="entry name" value="RNA POLYMERASE SIGMA FACTOR SIGZ"/>
    <property type="match status" value="1"/>
</dbReference>
<dbReference type="Gene3D" id="1.10.10.10">
    <property type="entry name" value="Winged helix-like DNA-binding domain superfamily/Winged helix DNA-binding domain"/>
    <property type="match status" value="1"/>
</dbReference>
<evidence type="ECO:0000313" key="7">
    <source>
        <dbReference type="EMBL" id="OQP54548.1"/>
    </source>
</evidence>
<dbReference type="InterPro" id="IPR013324">
    <property type="entry name" value="RNA_pol_sigma_r3/r4-like"/>
</dbReference>
<dbReference type="GO" id="GO:0003677">
    <property type="term" value="F:DNA binding"/>
    <property type="evidence" value="ECO:0007669"/>
    <property type="project" value="InterPro"/>
</dbReference>
<comment type="caution">
    <text evidence="7">The sequence shown here is derived from an EMBL/GenBank/DDBJ whole genome shotgun (WGS) entry which is preliminary data.</text>
</comment>
<dbReference type="SUPFAM" id="SSF88946">
    <property type="entry name" value="Sigma2 domain of RNA polymerase sigma factors"/>
    <property type="match status" value="1"/>
</dbReference>
<dbReference type="GO" id="GO:0016987">
    <property type="term" value="F:sigma factor activity"/>
    <property type="evidence" value="ECO:0007669"/>
    <property type="project" value="UniProtKB-KW"/>
</dbReference>
<evidence type="ECO:0000256" key="1">
    <source>
        <dbReference type="ARBA" id="ARBA00010641"/>
    </source>
</evidence>
<sequence>MENILETIHRSFEKELADLVCRKVKHQDYCQDIIQDVYLKILLNRSKIEKADNISAYLTRLTTNTVVDYYRRKSKSSVTNETLPETSSEPDEAVDSTYKLADCCLRSFIDSLPEIYRNAIIMVELDALKIKDYAIAANITLTNAKARVQRARKMLREVILQCCNYEFDSYGNIVSCKKNEDQSCCK</sequence>
<dbReference type="SUPFAM" id="SSF88659">
    <property type="entry name" value="Sigma3 and sigma4 domains of RNA polymerase sigma factors"/>
    <property type="match status" value="1"/>
</dbReference>
<evidence type="ECO:0000256" key="4">
    <source>
        <dbReference type="ARBA" id="ARBA00023163"/>
    </source>
</evidence>
<protein>
    <recommendedName>
        <fullName evidence="9">RNA polymerase subunit sigma-70</fullName>
    </recommendedName>
</protein>
<gene>
    <name evidence="7" type="ORF">A4H97_21500</name>
</gene>
<dbReference type="Gene3D" id="1.10.1740.10">
    <property type="match status" value="1"/>
</dbReference>
<dbReference type="NCBIfam" id="TIGR02937">
    <property type="entry name" value="sigma70-ECF"/>
    <property type="match status" value="1"/>
</dbReference>
<organism evidence="7 8">
    <name type="scientific">Niastella yeongjuensis</name>
    <dbReference type="NCBI Taxonomy" id="354355"/>
    <lineage>
        <taxon>Bacteria</taxon>
        <taxon>Pseudomonadati</taxon>
        <taxon>Bacteroidota</taxon>
        <taxon>Chitinophagia</taxon>
        <taxon>Chitinophagales</taxon>
        <taxon>Chitinophagaceae</taxon>
        <taxon>Niastella</taxon>
    </lineage>
</organism>
<dbReference type="InterPro" id="IPR036388">
    <property type="entry name" value="WH-like_DNA-bd_sf"/>
</dbReference>
<evidence type="ECO:0000256" key="3">
    <source>
        <dbReference type="ARBA" id="ARBA00023082"/>
    </source>
</evidence>
<keyword evidence="8" id="KW-1185">Reference proteome</keyword>
<dbReference type="Pfam" id="PF08281">
    <property type="entry name" value="Sigma70_r4_2"/>
    <property type="match status" value="1"/>
</dbReference>
<dbReference type="STRING" id="354355.SAMN05660816_01813"/>
<dbReference type="GO" id="GO:0006352">
    <property type="term" value="P:DNA-templated transcription initiation"/>
    <property type="evidence" value="ECO:0007669"/>
    <property type="project" value="InterPro"/>
</dbReference>
<dbReference type="InterPro" id="IPR013325">
    <property type="entry name" value="RNA_pol_sigma_r2"/>
</dbReference>
<evidence type="ECO:0000259" key="6">
    <source>
        <dbReference type="Pfam" id="PF08281"/>
    </source>
</evidence>
<accession>A0A1V9F866</accession>
<dbReference type="AlphaFoldDB" id="A0A1V9F866"/>
<name>A0A1V9F866_9BACT</name>